<dbReference type="AlphaFoldDB" id="A0A8X6KDM8"/>
<proteinExistence type="predicted"/>
<sequence>MRNVSWMSWEKPTVKEDKEDPPFQSMLVMLASLKKERNEAPPRDIPQQCRPNLIFICDFVTAFKLLTPEED</sequence>
<organism evidence="1 2">
    <name type="scientific">Trichonephila clavata</name>
    <name type="common">Joro spider</name>
    <name type="synonym">Nephila clavata</name>
    <dbReference type="NCBI Taxonomy" id="2740835"/>
    <lineage>
        <taxon>Eukaryota</taxon>
        <taxon>Metazoa</taxon>
        <taxon>Ecdysozoa</taxon>
        <taxon>Arthropoda</taxon>
        <taxon>Chelicerata</taxon>
        <taxon>Arachnida</taxon>
        <taxon>Araneae</taxon>
        <taxon>Araneomorphae</taxon>
        <taxon>Entelegynae</taxon>
        <taxon>Araneoidea</taxon>
        <taxon>Nephilidae</taxon>
        <taxon>Trichonephila</taxon>
    </lineage>
</organism>
<name>A0A8X6KDM8_TRICU</name>
<reference evidence="1" key="1">
    <citation type="submission" date="2020-07" db="EMBL/GenBank/DDBJ databases">
        <title>Multicomponent nature underlies the extraordinary mechanical properties of spider dragline silk.</title>
        <authorList>
            <person name="Kono N."/>
            <person name="Nakamura H."/>
            <person name="Mori M."/>
            <person name="Yoshida Y."/>
            <person name="Ohtoshi R."/>
            <person name="Malay A.D."/>
            <person name="Moran D.A.P."/>
            <person name="Tomita M."/>
            <person name="Numata K."/>
            <person name="Arakawa K."/>
        </authorList>
    </citation>
    <scope>NUCLEOTIDE SEQUENCE</scope>
</reference>
<dbReference type="EMBL" id="BMAO01020791">
    <property type="protein sequence ID" value="GFQ69901.1"/>
    <property type="molecule type" value="Genomic_DNA"/>
</dbReference>
<evidence type="ECO:0000313" key="2">
    <source>
        <dbReference type="Proteomes" id="UP000887116"/>
    </source>
</evidence>
<gene>
    <name evidence="1" type="ORF">TNCT_771</name>
</gene>
<accession>A0A8X6KDM8</accession>
<evidence type="ECO:0000313" key="1">
    <source>
        <dbReference type="EMBL" id="GFQ69901.1"/>
    </source>
</evidence>
<protein>
    <submittedName>
        <fullName evidence="1">Uncharacterized protein</fullName>
    </submittedName>
</protein>
<dbReference type="Proteomes" id="UP000887116">
    <property type="component" value="Unassembled WGS sequence"/>
</dbReference>
<keyword evidence="2" id="KW-1185">Reference proteome</keyword>
<comment type="caution">
    <text evidence="1">The sequence shown here is derived from an EMBL/GenBank/DDBJ whole genome shotgun (WGS) entry which is preliminary data.</text>
</comment>